<feature type="transmembrane region" description="Helical" evidence="1">
    <location>
        <begin position="29"/>
        <end position="55"/>
    </location>
</feature>
<protein>
    <submittedName>
        <fullName evidence="2">Membrane protein</fullName>
    </submittedName>
</protein>
<name>A0A5C6M9P3_9LACO</name>
<dbReference type="Proteomes" id="UP000321659">
    <property type="component" value="Unassembled WGS sequence"/>
</dbReference>
<evidence type="ECO:0000313" key="2">
    <source>
        <dbReference type="EMBL" id="TWW11416.1"/>
    </source>
</evidence>
<evidence type="ECO:0000313" key="3">
    <source>
        <dbReference type="Proteomes" id="UP000321659"/>
    </source>
</evidence>
<keyword evidence="1" id="KW-0472">Membrane</keyword>
<gene>
    <name evidence="2" type="ORF">LABALGLTS371_05890</name>
</gene>
<evidence type="ECO:0000256" key="1">
    <source>
        <dbReference type="SAM" id="Phobius"/>
    </source>
</evidence>
<reference evidence="2 3" key="1">
    <citation type="submission" date="2019-04" db="EMBL/GenBank/DDBJ databases">
        <title>In vitro growth and metabolic characteristics of meat-borne Lactobacillus algidus strains.</title>
        <authorList>
            <person name="Sade E."/>
            <person name="Per J."/>
            <person name="Tytti H."/>
            <person name="Johanna B.K."/>
        </authorList>
    </citation>
    <scope>NUCLEOTIDE SEQUENCE [LARGE SCALE GENOMIC DNA]</scope>
    <source>
        <strain evidence="2 3">LTS37-1</strain>
    </source>
</reference>
<dbReference type="AlphaFoldDB" id="A0A5C6M9P3"/>
<sequence length="62" mass="6766">MMKQLTILFWGFIFGEVIGYIVSSLTGTLFAPVLQIGIIFAIAGSIVVNCLYAIIKDPKSDK</sequence>
<dbReference type="InterPro" id="IPR021324">
    <property type="entry name" value="DUF2929"/>
</dbReference>
<keyword evidence="1" id="KW-0812">Transmembrane</keyword>
<comment type="caution">
    <text evidence="2">The sequence shown here is derived from an EMBL/GenBank/DDBJ whole genome shotgun (WGS) entry which is preliminary data.</text>
</comment>
<organism evidence="2 3">
    <name type="scientific">Dellaglioa algida</name>
    <dbReference type="NCBI Taxonomy" id="105612"/>
    <lineage>
        <taxon>Bacteria</taxon>
        <taxon>Bacillati</taxon>
        <taxon>Bacillota</taxon>
        <taxon>Bacilli</taxon>
        <taxon>Lactobacillales</taxon>
        <taxon>Lactobacillaceae</taxon>
        <taxon>Dellaglioa</taxon>
    </lineage>
</organism>
<dbReference type="Pfam" id="PF11151">
    <property type="entry name" value="DUF2929"/>
    <property type="match status" value="1"/>
</dbReference>
<keyword evidence="1" id="KW-1133">Transmembrane helix</keyword>
<accession>A0A5C6M9P3</accession>
<proteinExistence type="predicted"/>
<dbReference type="RefSeq" id="WP_186674489.1">
    <property type="nucleotide sequence ID" value="NZ_JANXKU010000003.1"/>
</dbReference>
<dbReference type="EMBL" id="SRRQ01000003">
    <property type="protein sequence ID" value="TWW11416.1"/>
    <property type="molecule type" value="Genomic_DNA"/>
</dbReference>